<dbReference type="SUPFAM" id="SSF47954">
    <property type="entry name" value="Cyclin-like"/>
    <property type="match status" value="1"/>
</dbReference>
<comment type="caution">
    <text evidence="4">The sequence shown here is derived from an EMBL/GenBank/DDBJ whole genome shotgun (WGS) entry which is preliminary data.</text>
</comment>
<protein>
    <recommendedName>
        <fullName evidence="3">Cyclin-like domain-containing protein</fullName>
    </recommendedName>
</protein>
<dbReference type="InterPro" id="IPR036915">
    <property type="entry name" value="Cyclin-like_sf"/>
</dbReference>
<gene>
    <name evidence="4" type="ORF">RJ639_015443</name>
</gene>
<organism evidence="4 5">
    <name type="scientific">Escallonia herrerae</name>
    <dbReference type="NCBI Taxonomy" id="1293975"/>
    <lineage>
        <taxon>Eukaryota</taxon>
        <taxon>Viridiplantae</taxon>
        <taxon>Streptophyta</taxon>
        <taxon>Embryophyta</taxon>
        <taxon>Tracheophyta</taxon>
        <taxon>Spermatophyta</taxon>
        <taxon>Magnoliopsida</taxon>
        <taxon>eudicotyledons</taxon>
        <taxon>Gunneridae</taxon>
        <taxon>Pentapetalae</taxon>
        <taxon>asterids</taxon>
        <taxon>campanulids</taxon>
        <taxon>Escalloniales</taxon>
        <taxon>Escalloniaceae</taxon>
        <taxon>Escallonia</taxon>
    </lineage>
</organism>
<dbReference type="PANTHER" id="PTHR14534:SF3">
    <property type="entry name" value="GID COMPLEX SUBUNIT 4 HOMOLOG"/>
    <property type="match status" value="1"/>
</dbReference>
<dbReference type="GO" id="GO:0045721">
    <property type="term" value="P:negative regulation of gluconeogenesis"/>
    <property type="evidence" value="ECO:0007669"/>
    <property type="project" value="TreeGrafter"/>
</dbReference>
<dbReference type="SMART" id="SM00385">
    <property type="entry name" value="CYCLIN"/>
    <property type="match status" value="1"/>
</dbReference>
<dbReference type="GO" id="GO:0034657">
    <property type="term" value="C:GID complex"/>
    <property type="evidence" value="ECO:0007669"/>
    <property type="project" value="TreeGrafter"/>
</dbReference>
<name>A0AA89ANV6_9ASTE</name>
<dbReference type="Gene3D" id="1.10.472.10">
    <property type="entry name" value="Cyclin-like"/>
    <property type="match status" value="2"/>
</dbReference>
<dbReference type="Pfam" id="PF09783">
    <property type="entry name" value="Vac_ImportDeg"/>
    <property type="match status" value="1"/>
</dbReference>
<dbReference type="InterPro" id="IPR018618">
    <property type="entry name" value="GID4/10-like"/>
</dbReference>
<dbReference type="GO" id="GO:0043161">
    <property type="term" value="P:proteasome-mediated ubiquitin-dependent protein catabolic process"/>
    <property type="evidence" value="ECO:0007669"/>
    <property type="project" value="TreeGrafter"/>
</dbReference>
<dbReference type="Proteomes" id="UP001188597">
    <property type="component" value="Unassembled WGS sequence"/>
</dbReference>
<evidence type="ECO:0000259" key="3">
    <source>
        <dbReference type="SMART" id="SM00385"/>
    </source>
</evidence>
<evidence type="ECO:0000256" key="1">
    <source>
        <dbReference type="ARBA" id="ARBA00061469"/>
    </source>
</evidence>
<dbReference type="GO" id="GO:0005773">
    <property type="term" value="C:vacuole"/>
    <property type="evidence" value="ECO:0007669"/>
    <property type="project" value="GOC"/>
</dbReference>
<keyword evidence="5" id="KW-1185">Reference proteome</keyword>
<sequence>MPVRVVETSAAPSQAPVSLLNGFLRCEGANVGHASPQACTLLGVGQAFSGTQNVSSPQKDEAWRVNVRIQGCDLDHGYLCGTMEALNVPMADTPVVTFWEGEIVDTKNHTFFTNKWKATSEVDIEHWTKFPSFAPLLSQVKVDGGKSLDLSSYHYIFMRWKEQYFVNVGTDCGLTIAGFYYACFSCSDGSINGFYYDPNSRTSGKLHELELLTQEFLIAKYVMEKADFHAVCDQKGNFCMDSLFCNEVWLMSPSSTTVTTNNDMWLMSPSSTTVTANNDLHTPYNGSESGFCSKRSCFYTTKEDCEQAFEICMRKEQSYMPGPGYADHLESNDLIKVARFRAIQWFTHSRRRLNLSIGTVFSAVNYLDRFISANQCHGWKYWMVELLSVACLSIASKFGETAPPPLNETQMEGLDHEFQSSLIQQMELTLLKNLEWRLGCITSSSYVELLTWNIQFLIKPLSLEELTVRLTELLLRALLVDTDDESYLNDVQSRFVYLAKQSRRTSEEVSMFEPSLDSFDYKLLAFRPSVVALSALSCLLEENLPSTSGACLAQLTSFISEEQMENISKCKKTMNEKLVDQLQNLAAPLHSFSYPSSPVTVLTRDQTEMCDDQVDFITLFRPRVPCSNINLKLAGRKRAAEEG</sequence>
<evidence type="ECO:0000313" key="4">
    <source>
        <dbReference type="EMBL" id="KAK3009482.1"/>
    </source>
</evidence>
<dbReference type="AlphaFoldDB" id="A0AA89ANV6"/>
<dbReference type="GO" id="GO:0007039">
    <property type="term" value="P:protein catabolic process in the vacuole"/>
    <property type="evidence" value="ECO:0007669"/>
    <property type="project" value="TreeGrafter"/>
</dbReference>
<dbReference type="PANTHER" id="PTHR14534">
    <property type="entry name" value="VACUOLAR IMPORT AND DEGRADATION PROTEIN 24"/>
    <property type="match status" value="1"/>
</dbReference>
<dbReference type="GO" id="GO:0006623">
    <property type="term" value="P:protein targeting to vacuole"/>
    <property type="evidence" value="ECO:0007669"/>
    <property type="project" value="TreeGrafter"/>
</dbReference>
<keyword evidence="2" id="KW-0195">Cyclin</keyword>
<accession>A0AA89ANV6</accession>
<comment type="similarity">
    <text evidence="2">Belongs to the cyclin family.</text>
</comment>
<reference evidence="4" key="1">
    <citation type="submission" date="2022-12" db="EMBL/GenBank/DDBJ databases">
        <title>Draft genome assemblies for two species of Escallonia (Escalloniales).</title>
        <authorList>
            <person name="Chanderbali A."/>
            <person name="Dervinis C."/>
            <person name="Anghel I."/>
            <person name="Soltis D."/>
            <person name="Soltis P."/>
            <person name="Zapata F."/>
        </authorList>
    </citation>
    <scope>NUCLEOTIDE SEQUENCE</scope>
    <source>
        <strain evidence="4">UCBG64.0493</strain>
        <tissue evidence="4">Leaf</tissue>
    </source>
</reference>
<evidence type="ECO:0000256" key="2">
    <source>
        <dbReference type="RuleBase" id="RU000383"/>
    </source>
</evidence>
<dbReference type="InterPro" id="IPR013763">
    <property type="entry name" value="Cyclin-like_dom"/>
</dbReference>
<evidence type="ECO:0000313" key="5">
    <source>
        <dbReference type="Proteomes" id="UP001188597"/>
    </source>
</evidence>
<proteinExistence type="inferred from homology"/>
<comment type="similarity">
    <text evidence="1">Belongs to the GID4/VID24 family.</text>
</comment>
<feature type="domain" description="Cyclin-like" evidence="3">
    <location>
        <begin position="344"/>
        <end position="432"/>
    </location>
</feature>
<dbReference type="InterPro" id="IPR006671">
    <property type="entry name" value="Cyclin_N"/>
</dbReference>
<dbReference type="EMBL" id="JAVXUP010001643">
    <property type="protein sequence ID" value="KAK3009482.1"/>
    <property type="molecule type" value="Genomic_DNA"/>
</dbReference>
<dbReference type="Pfam" id="PF00134">
    <property type="entry name" value="Cyclin_N"/>
    <property type="match status" value="1"/>
</dbReference>